<evidence type="ECO:0000256" key="3">
    <source>
        <dbReference type="ARBA" id="ARBA00022692"/>
    </source>
</evidence>
<reference evidence="7 8" key="1">
    <citation type="submission" date="2024-04" db="EMBL/GenBank/DDBJ databases">
        <title>Genome sequencing and metabolic network reconstruction of aminoacids and betaine degradation by Anoxynatronum sibiricum.</title>
        <authorList>
            <person name="Detkova E.N."/>
            <person name="Boltjanskaja Y.V."/>
            <person name="Mardanov A.V."/>
            <person name="Kevbrin V."/>
        </authorList>
    </citation>
    <scope>NUCLEOTIDE SEQUENCE [LARGE SCALE GENOMIC DNA]</scope>
    <source>
        <strain evidence="7 8">Z-7981</strain>
    </source>
</reference>
<dbReference type="RefSeq" id="WP_343186156.1">
    <property type="nucleotide sequence ID" value="NZ_JBCITM010000009.1"/>
</dbReference>
<sequence>MAEMEDISVTQKSIAKRVFLANSLVALLGMWVFHPPLAFLTGVFFGTAVSLLNFRLLYLTIQRAVTMHPERARKYTVSRYMIRYVLTTLVILISIRSPDIHALGTIIAMVMIKIVILQRDLLNDKRYFKNIFTRKEEK</sequence>
<evidence type="ECO:0000256" key="4">
    <source>
        <dbReference type="ARBA" id="ARBA00022989"/>
    </source>
</evidence>
<proteinExistence type="predicted"/>
<keyword evidence="2" id="KW-1003">Cell membrane</keyword>
<dbReference type="Proteomes" id="UP001407405">
    <property type="component" value="Unassembled WGS sequence"/>
</dbReference>
<dbReference type="InterPro" id="IPR005598">
    <property type="entry name" value="ATP_synth_I"/>
</dbReference>
<keyword evidence="4 6" id="KW-1133">Transmembrane helix</keyword>
<protein>
    <submittedName>
        <fullName evidence="7">ATP synthase subunit I</fullName>
    </submittedName>
</protein>
<evidence type="ECO:0000256" key="5">
    <source>
        <dbReference type="ARBA" id="ARBA00023136"/>
    </source>
</evidence>
<evidence type="ECO:0000313" key="8">
    <source>
        <dbReference type="Proteomes" id="UP001407405"/>
    </source>
</evidence>
<dbReference type="Pfam" id="PF03899">
    <property type="entry name" value="ATP-synt_I"/>
    <property type="match status" value="1"/>
</dbReference>
<organism evidence="7 8">
    <name type="scientific">Anoxynatronum sibiricum</name>
    <dbReference type="NCBI Taxonomy" id="210623"/>
    <lineage>
        <taxon>Bacteria</taxon>
        <taxon>Bacillati</taxon>
        <taxon>Bacillota</taxon>
        <taxon>Clostridia</taxon>
        <taxon>Eubacteriales</taxon>
        <taxon>Clostridiaceae</taxon>
        <taxon>Anoxynatronum</taxon>
    </lineage>
</organism>
<gene>
    <name evidence="7" type="ORF">AAIG11_10125</name>
</gene>
<comment type="caution">
    <text evidence="7">The sequence shown here is derived from an EMBL/GenBank/DDBJ whole genome shotgun (WGS) entry which is preliminary data.</text>
</comment>
<keyword evidence="5 6" id="KW-0472">Membrane</keyword>
<keyword evidence="8" id="KW-1185">Reference proteome</keyword>
<name>A0ABU9VUI3_9CLOT</name>
<dbReference type="EMBL" id="JBCITM010000009">
    <property type="protein sequence ID" value="MEN1760833.1"/>
    <property type="molecule type" value="Genomic_DNA"/>
</dbReference>
<evidence type="ECO:0000256" key="1">
    <source>
        <dbReference type="ARBA" id="ARBA00004651"/>
    </source>
</evidence>
<feature type="transmembrane region" description="Helical" evidence="6">
    <location>
        <begin position="14"/>
        <end position="33"/>
    </location>
</feature>
<accession>A0ABU9VUI3</accession>
<feature type="transmembrane region" description="Helical" evidence="6">
    <location>
        <begin position="39"/>
        <end position="59"/>
    </location>
</feature>
<evidence type="ECO:0000256" key="2">
    <source>
        <dbReference type="ARBA" id="ARBA00022475"/>
    </source>
</evidence>
<evidence type="ECO:0000256" key="6">
    <source>
        <dbReference type="SAM" id="Phobius"/>
    </source>
</evidence>
<keyword evidence="3 6" id="KW-0812">Transmembrane</keyword>
<feature type="transmembrane region" description="Helical" evidence="6">
    <location>
        <begin position="80"/>
        <end position="96"/>
    </location>
</feature>
<comment type="subcellular location">
    <subcellularLocation>
        <location evidence="1">Cell membrane</location>
        <topology evidence="1">Multi-pass membrane protein</topology>
    </subcellularLocation>
</comment>
<feature type="transmembrane region" description="Helical" evidence="6">
    <location>
        <begin position="102"/>
        <end position="122"/>
    </location>
</feature>
<evidence type="ECO:0000313" key="7">
    <source>
        <dbReference type="EMBL" id="MEN1760833.1"/>
    </source>
</evidence>